<dbReference type="EMBL" id="BQXS01012369">
    <property type="protein sequence ID" value="GKT22091.1"/>
    <property type="molecule type" value="Genomic_DNA"/>
</dbReference>
<protein>
    <submittedName>
        <fullName evidence="1">Uncharacterized protein</fullName>
    </submittedName>
</protein>
<sequence>MSNAASLERLRLLKRFSSQELKVVFARSLAYGNALNRQSYELRCSAVSLSVAMTLQKLSATTVSYFLLLTVRVLYRSAAHTPPIPFSESMCLSLTSPTPMCQLSSKLR</sequence>
<keyword evidence="2" id="KW-1185">Reference proteome</keyword>
<comment type="caution">
    <text evidence="1">The sequence shown here is derived from an EMBL/GenBank/DDBJ whole genome shotgun (WGS) entry which is preliminary data.</text>
</comment>
<evidence type="ECO:0000313" key="1">
    <source>
        <dbReference type="EMBL" id="GKT22091.1"/>
    </source>
</evidence>
<reference evidence="1" key="1">
    <citation type="submission" date="2022-03" db="EMBL/GenBank/DDBJ databases">
        <title>Draft genome sequence of Aduncisulcus paluster, a free-living microaerophilic Fornicata.</title>
        <authorList>
            <person name="Yuyama I."/>
            <person name="Kume K."/>
            <person name="Tamura T."/>
            <person name="Inagaki Y."/>
            <person name="Hashimoto T."/>
        </authorList>
    </citation>
    <scope>NUCLEOTIDE SEQUENCE</scope>
    <source>
        <strain evidence="1">NY0171</strain>
    </source>
</reference>
<gene>
    <name evidence="1" type="ORF">ADUPG1_012051</name>
</gene>
<organism evidence="1 2">
    <name type="scientific">Aduncisulcus paluster</name>
    <dbReference type="NCBI Taxonomy" id="2918883"/>
    <lineage>
        <taxon>Eukaryota</taxon>
        <taxon>Metamonada</taxon>
        <taxon>Carpediemonas-like organisms</taxon>
        <taxon>Aduncisulcus</taxon>
    </lineage>
</organism>
<accession>A0ABQ5JYT8</accession>
<evidence type="ECO:0000313" key="2">
    <source>
        <dbReference type="Proteomes" id="UP001057375"/>
    </source>
</evidence>
<name>A0ABQ5JYT8_9EUKA</name>
<dbReference type="Proteomes" id="UP001057375">
    <property type="component" value="Unassembled WGS sequence"/>
</dbReference>
<proteinExistence type="predicted"/>